<dbReference type="EMBL" id="MVBM01000002">
    <property type="protein sequence ID" value="OOK78945.1"/>
    <property type="molecule type" value="Genomic_DNA"/>
</dbReference>
<dbReference type="PROSITE" id="PS51257">
    <property type="entry name" value="PROKAR_LIPOPROTEIN"/>
    <property type="match status" value="1"/>
</dbReference>
<evidence type="ECO:0000313" key="4">
    <source>
        <dbReference type="Proteomes" id="UP000189229"/>
    </source>
</evidence>
<protein>
    <recommendedName>
        <fullName evidence="5">Secreted protein</fullName>
    </recommendedName>
</protein>
<feature type="signal peptide" evidence="2">
    <location>
        <begin position="1"/>
        <end position="31"/>
    </location>
</feature>
<organism evidence="3 4">
    <name type="scientific">Mycobacterium kansasii</name>
    <dbReference type="NCBI Taxonomy" id="1768"/>
    <lineage>
        <taxon>Bacteria</taxon>
        <taxon>Bacillati</taxon>
        <taxon>Actinomycetota</taxon>
        <taxon>Actinomycetes</taxon>
        <taxon>Mycobacteriales</taxon>
        <taxon>Mycobacteriaceae</taxon>
        <taxon>Mycobacterium</taxon>
    </lineage>
</organism>
<feature type="region of interest" description="Disordered" evidence="1">
    <location>
        <begin position="60"/>
        <end position="82"/>
    </location>
</feature>
<evidence type="ECO:0000256" key="1">
    <source>
        <dbReference type="SAM" id="MobiDB-lite"/>
    </source>
</evidence>
<name>A0A1V3XIA6_MYCKA</name>
<evidence type="ECO:0000256" key="2">
    <source>
        <dbReference type="SAM" id="SignalP"/>
    </source>
</evidence>
<reference evidence="3 4" key="1">
    <citation type="submission" date="2017-02" db="EMBL/GenBank/DDBJ databases">
        <title>Complete genome sequences of Mycobacterium kansasii strains isolated from rhesus macaques.</title>
        <authorList>
            <person name="Panda A."/>
            <person name="Nagaraj S."/>
            <person name="Zhao X."/>
            <person name="Tettelin H."/>
            <person name="Detolla L.J."/>
        </authorList>
    </citation>
    <scope>NUCLEOTIDE SEQUENCE [LARGE SCALE GENOMIC DNA]</scope>
    <source>
        <strain evidence="3 4">11-3813</strain>
    </source>
</reference>
<evidence type="ECO:0000313" key="3">
    <source>
        <dbReference type="EMBL" id="OOK78945.1"/>
    </source>
</evidence>
<keyword evidence="2" id="KW-0732">Signal</keyword>
<dbReference type="Proteomes" id="UP000189229">
    <property type="component" value="Unassembled WGS sequence"/>
</dbReference>
<dbReference type="AlphaFoldDB" id="A0A1V3XIA6"/>
<comment type="caution">
    <text evidence="3">The sequence shown here is derived from an EMBL/GenBank/DDBJ whole genome shotgun (WGS) entry which is preliminary data.</text>
</comment>
<evidence type="ECO:0008006" key="5">
    <source>
        <dbReference type="Google" id="ProtNLM"/>
    </source>
</evidence>
<sequence>MKPRRGRSGNWWTRRVWLTIWCLTAACSFLAAPAGICPAMRSSKTCVPFRSGRSMWPARVDSPWTTTRATQNPGDHRPELAS</sequence>
<proteinExistence type="predicted"/>
<accession>A0A1V3XIA6</accession>
<feature type="chain" id="PRO_5039120199" description="Secreted protein" evidence="2">
    <location>
        <begin position="32"/>
        <end position="82"/>
    </location>
</feature>
<feature type="compositionally biased region" description="Polar residues" evidence="1">
    <location>
        <begin position="63"/>
        <end position="73"/>
    </location>
</feature>
<gene>
    <name evidence="3" type="ORF">BZL30_2295</name>
</gene>